<reference evidence="11" key="1">
    <citation type="submission" date="2025-08" db="UniProtKB">
        <authorList>
            <consortium name="Ensembl"/>
        </authorList>
    </citation>
    <scope>IDENTIFICATION</scope>
</reference>
<keyword evidence="4" id="KW-0552">Olfaction</keyword>
<dbReference type="PROSITE" id="PS50262">
    <property type="entry name" value="G_PROTEIN_RECEP_F1_2"/>
    <property type="match status" value="1"/>
</dbReference>
<evidence type="ECO:0000256" key="7">
    <source>
        <dbReference type="ARBA" id="ARBA00023224"/>
    </source>
</evidence>
<dbReference type="AlphaFoldDB" id="A0A8C4SVP5"/>
<reference evidence="11" key="2">
    <citation type="submission" date="2025-09" db="UniProtKB">
        <authorList>
            <consortium name="Ensembl"/>
        </authorList>
    </citation>
    <scope>IDENTIFICATION</scope>
</reference>
<dbReference type="Gene3D" id="1.20.1070.10">
    <property type="entry name" value="Rhodopsin 7-helix transmembrane proteins"/>
    <property type="match status" value="2"/>
</dbReference>
<evidence type="ECO:0000313" key="12">
    <source>
        <dbReference type="Proteomes" id="UP000694620"/>
    </source>
</evidence>
<dbReference type="PANTHER" id="PTHR26450">
    <property type="entry name" value="OLFACTORY RECEPTOR 56B1-RELATED"/>
    <property type="match status" value="1"/>
</dbReference>
<dbReference type="InterPro" id="IPR050402">
    <property type="entry name" value="OR51/52/56-like"/>
</dbReference>
<protein>
    <recommendedName>
        <fullName evidence="10">G-protein coupled receptors family 1 profile domain-containing protein</fullName>
    </recommendedName>
</protein>
<evidence type="ECO:0000256" key="6">
    <source>
        <dbReference type="ARBA" id="ARBA00023136"/>
    </source>
</evidence>
<dbReference type="GO" id="GO:0004930">
    <property type="term" value="F:G protein-coupled receptor activity"/>
    <property type="evidence" value="ECO:0007669"/>
    <property type="project" value="UniProtKB-KW"/>
</dbReference>
<evidence type="ECO:0000256" key="5">
    <source>
        <dbReference type="ARBA" id="ARBA00022989"/>
    </source>
</evidence>
<evidence type="ECO:0000256" key="4">
    <source>
        <dbReference type="ARBA" id="ARBA00022725"/>
    </source>
</evidence>
<dbReference type="PRINTS" id="PR00237">
    <property type="entry name" value="GPCRRHODOPSN"/>
</dbReference>
<name>A0A8C4SVP5_ERPCA</name>
<dbReference type="PANTHER" id="PTHR26450:SF87">
    <property type="entry name" value="OLFACTORY RECEPTOR 51F2"/>
    <property type="match status" value="1"/>
</dbReference>
<keyword evidence="8" id="KW-0675">Receptor</keyword>
<proteinExistence type="inferred from homology"/>
<comment type="subcellular location">
    <subcellularLocation>
        <location evidence="1">Membrane</location>
        <topology evidence="1">Multi-pass membrane protein</topology>
    </subcellularLocation>
</comment>
<dbReference type="GO" id="GO:0004984">
    <property type="term" value="F:olfactory receptor activity"/>
    <property type="evidence" value="ECO:0007669"/>
    <property type="project" value="InterPro"/>
</dbReference>
<organism evidence="11 12">
    <name type="scientific">Erpetoichthys calabaricus</name>
    <name type="common">Rope fish</name>
    <name type="synonym">Calamoichthys calabaricus</name>
    <dbReference type="NCBI Taxonomy" id="27687"/>
    <lineage>
        <taxon>Eukaryota</taxon>
        <taxon>Metazoa</taxon>
        <taxon>Chordata</taxon>
        <taxon>Craniata</taxon>
        <taxon>Vertebrata</taxon>
        <taxon>Euteleostomi</taxon>
        <taxon>Actinopterygii</taxon>
        <taxon>Polypteriformes</taxon>
        <taxon>Polypteridae</taxon>
        <taxon>Erpetoichthys</taxon>
    </lineage>
</organism>
<evidence type="ECO:0000259" key="10">
    <source>
        <dbReference type="PROSITE" id="PS50262"/>
    </source>
</evidence>
<evidence type="ECO:0000256" key="8">
    <source>
        <dbReference type="RuleBase" id="RU000688"/>
    </source>
</evidence>
<evidence type="ECO:0000256" key="9">
    <source>
        <dbReference type="SAM" id="Phobius"/>
    </source>
</evidence>
<dbReference type="SUPFAM" id="SSF81321">
    <property type="entry name" value="Family A G protein-coupled receptor-like"/>
    <property type="match status" value="1"/>
</dbReference>
<keyword evidence="7 8" id="KW-0807">Transducer</keyword>
<feature type="transmembrane region" description="Helical" evidence="9">
    <location>
        <begin position="92"/>
        <end position="113"/>
    </location>
</feature>
<accession>A0A8C4SVP5</accession>
<comment type="similarity">
    <text evidence="8">Belongs to the G-protein coupled receptor 1 family.</text>
</comment>
<feature type="transmembrane region" description="Helical" evidence="9">
    <location>
        <begin position="67"/>
        <end position="86"/>
    </location>
</feature>
<evidence type="ECO:0000256" key="3">
    <source>
        <dbReference type="ARBA" id="ARBA00022692"/>
    </source>
</evidence>
<dbReference type="GeneTree" id="ENSGT00940000161454"/>
<dbReference type="InterPro" id="IPR000725">
    <property type="entry name" value="Olfact_rcpt"/>
</dbReference>
<dbReference type="GO" id="GO:0005886">
    <property type="term" value="C:plasma membrane"/>
    <property type="evidence" value="ECO:0007669"/>
    <property type="project" value="TreeGrafter"/>
</dbReference>
<dbReference type="SMART" id="SM01381">
    <property type="entry name" value="7TM_GPCR_Srsx"/>
    <property type="match status" value="1"/>
</dbReference>
<keyword evidence="8" id="KW-0297">G-protein coupled receptor</keyword>
<evidence type="ECO:0000256" key="2">
    <source>
        <dbReference type="ARBA" id="ARBA00022606"/>
    </source>
</evidence>
<feature type="transmembrane region" description="Helical" evidence="9">
    <location>
        <begin position="33"/>
        <end position="60"/>
    </location>
</feature>
<dbReference type="Ensembl" id="ENSECRT00000022089.1">
    <property type="protein sequence ID" value="ENSECRP00000021622.1"/>
    <property type="gene ID" value="ENSECRG00000014576.1"/>
</dbReference>
<keyword evidence="6 9" id="KW-0472">Membrane</keyword>
<dbReference type="Pfam" id="PF13853">
    <property type="entry name" value="7tm_4"/>
    <property type="match status" value="2"/>
</dbReference>
<evidence type="ECO:0000313" key="11">
    <source>
        <dbReference type="Ensembl" id="ENSECRP00000021622.1"/>
    </source>
</evidence>
<keyword evidence="5 9" id="KW-1133">Transmembrane helix</keyword>
<dbReference type="Proteomes" id="UP000694620">
    <property type="component" value="Unassembled WGS sequence"/>
</dbReference>
<dbReference type="InterPro" id="IPR000276">
    <property type="entry name" value="GPCR_Rhodpsn"/>
</dbReference>
<keyword evidence="3 8" id="KW-0812">Transmembrane</keyword>
<feature type="transmembrane region" description="Helical" evidence="9">
    <location>
        <begin position="190"/>
        <end position="214"/>
    </location>
</feature>
<evidence type="ECO:0000256" key="1">
    <source>
        <dbReference type="ARBA" id="ARBA00004141"/>
    </source>
</evidence>
<keyword evidence="2" id="KW-0716">Sensory transduction</keyword>
<keyword evidence="12" id="KW-1185">Reference proteome</keyword>
<feature type="transmembrane region" description="Helical" evidence="9">
    <location>
        <begin position="226"/>
        <end position="247"/>
    </location>
</feature>
<dbReference type="InterPro" id="IPR017452">
    <property type="entry name" value="GPCR_Rhodpsn_7TM"/>
</dbReference>
<dbReference type="PROSITE" id="PS00237">
    <property type="entry name" value="G_PROTEIN_RECEP_F1_1"/>
    <property type="match status" value="1"/>
</dbReference>
<sequence>MTDIIHPSIIQPAGKKPGQELILQCAIESNQKTIVICVLAFIYVISMFGNLLVVVVVILNPQLHAPMYIYISTLAVIDLANSSVLIPKMLSVLLLGSSVVPYGACVLQMFLVHHVDQMESLLLAFMAFDRYIAVVYPLRYPSVITNKIVVIGILIANIFGVIFKSPNLIFVFEIAMAAIRISSAGRKSKVFSTCVTHLFVIGLFYVPLLLSFILPGAGVTIPTETYNIMFILGNVVPPMMNPLIYSLRNKEINNSIHRLFTRKR</sequence>
<feature type="transmembrane region" description="Helical" evidence="9">
    <location>
        <begin position="150"/>
        <end position="178"/>
    </location>
</feature>
<feature type="domain" description="G-protein coupled receptors family 1 profile" evidence="10">
    <location>
        <begin position="49"/>
        <end position="264"/>
    </location>
</feature>